<organism evidence="1 2">
    <name type="scientific">Daphnia pulex</name>
    <name type="common">Water flea</name>
    <dbReference type="NCBI Taxonomy" id="6669"/>
    <lineage>
        <taxon>Eukaryota</taxon>
        <taxon>Metazoa</taxon>
        <taxon>Ecdysozoa</taxon>
        <taxon>Arthropoda</taxon>
        <taxon>Crustacea</taxon>
        <taxon>Branchiopoda</taxon>
        <taxon>Diplostraca</taxon>
        <taxon>Cladocera</taxon>
        <taxon>Anomopoda</taxon>
        <taxon>Daphniidae</taxon>
        <taxon>Daphnia</taxon>
    </lineage>
</organism>
<evidence type="ECO:0000313" key="1">
    <source>
        <dbReference type="EMBL" id="EFX84591.1"/>
    </source>
</evidence>
<reference evidence="1 2" key="1">
    <citation type="journal article" date="2011" name="Science">
        <title>The ecoresponsive genome of Daphnia pulex.</title>
        <authorList>
            <person name="Colbourne J.K."/>
            <person name="Pfrender M.E."/>
            <person name="Gilbert D."/>
            <person name="Thomas W.K."/>
            <person name="Tucker A."/>
            <person name="Oakley T.H."/>
            <person name="Tokishita S."/>
            <person name="Aerts A."/>
            <person name="Arnold G.J."/>
            <person name="Basu M.K."/>
            <person name="Bauer D.J."/>
            <person name="Caceres C.E."/>
            <person name="Carmel L."/>
            <person name="Casola C."/>
            <person name="Choi J.H."/>
            <person name="Detter J.C."/>
            <person name="Dong Q."/>
            <person name="Dusheyko S."/>
            <person name="Eads B.D."/>
            <person name="Frohlich T."/>
            <person name="Geiler-Samerotte K.A."/>
            <person name="Gerlach D."/>
            <person name="Hatcher P."/>
            <person name="Jogdeo S."/>
            <person name="Krijgsveld J."/>
            <person name="Kriventseva E.V."/>
            <person name="Kultz D."/>
            <person name="Laforsch C."/>
            <person name="Lindquist E."/>
            <person name="Lopez J."/>
            <person name="Manak J.R."/>
            <person name="Muller J."/>
            <person name="Pangilinan J."/>
            <person name="Patwardhan R.P."/>
            <person name="Pitluck S."/>
            <person name="Pritham E.J."/>
            <person name="Rechtsteiner A."/>
            <person name="Rho M."/>
            <person name="Rogozin I.B."/>
            <person name="Sakarya O."/>
            <person name="Salamov A."/>
            <person name="Schaack S."/>
            <person name="Shapiro H."/>
            <person name="Shiga Y."/>
            <person name="Skalitzky C."/>
            <person name="Smith Z."/>
            <person name="Souvorov A."/>
            <person name="Sung W."/>
            <person name="Tang Z."/>
            <person name="Tsuchiya D."/>
            <person name="Tu H."/>
            <person name="Vos H."/>
            <person name="Wang M."/>
            <person name="Wolf Y.I."/>
            <person name="Yamagata H."/>
            <person name="Yamada T."/>
            <person name="Ye Y."/>
            <person name="Shaw J.R."/>
            <person name="Andrews J."/>
            <person name="Crease T.J."/>
            <person name="Tang H."/>
            <person name="Lucas S.M."/>
            <person name="Robertson H.M."/>
            <person name="Bork P."/>
            <person name="Koonin E.V."/>
            <person name="Zdobnov E.M."/>
            <person name="Grigoriev I.V."/>
            <person name="Lynch M."/>
            <person name="Boore J.L."/>
        </authorList>
    </citation>
    <scope>NUCLEOTIDE SEQUENCE [LARGE SCALE GENOMIC DNA]</scope>
</reference>
<evidence type="ECO:0000313" key="2">
    <source>
        <dbReference type="Proteomes" id="UP000000305"/>
    </source>
</evidence>
<protein>
    <submittedName>
        <fullName evidence="1">Uncharacterized protein</fullName>
    </submittedName>
</protein>
<dbReference type="HOGENOM" id="CLU_2833739_0_0_1"/>
<sequence length="66" mass="7424">MVTVKCKKGKTFLKDKSFLSLLEFKRSVTLALLLYGLNAEVARKKDAKEARFMEVTQLSAEPCAID</sequence>
<dbReference type="AlphaFoldDB" id="E9G7W4"/>
<dbReference type="KEGG" id="dpx:DAPPUDRAFT_314905"/>
<dbReference type="Proteomes" id="UP000000305">
    <property type="component" value="Unassembled WGS sequence"/>
</dbReference>
<name>E9G7W4_DAPPU</name>
<dbReference type="InParanoid" id="E9G7W4"/>
<dbReference type="PhylomeDB" id="E9G7W4"/>
<accession>E9G7W4</accession>
<dbReference type="EMBL" id="GL732534">
    <property type="protein sequence ID" value="EFX84591.1"/>
    <property type="molecule type" value="Genomic_DNA"/>
</dbReference>
<proteinExistence type="predicted"/>
<gene>
    <name evidence="1" type="ORF">DAPPUDRAFT_314905</name>
</gene>
<keyword evidence="2" id="KW-1185">Reference proteome</keyword>